<proteinExistence type="predicted"/>
<dbReference type="RefSeq" id="WP_240716070.1">
    <property type="nucleotide sequence ID" value="NZ_JAKVTW010000001.1"/>
</dbReference>
<sequence>MQITHLTIYPVKSLKGISVDQSVLQEHGLEWDRRWMLVDAQQRFVTQRQLPALATIEVALTDEHLVLSHPNVEPLSVPLAAPEGNLRLVSVWNDHCKALPESEDVSRWLVAALGDQAQGLSLVRFATEFTRAVEEDFLDGGTAHTHFADGYPFLITTTGSLDALNQALVARGQTPIPMNRFRPNIVVESSEAWAEDSWTTLSEQSCAFQLALRKPCKRCKITAIDQHTAAVPAPAEPLKTLIELNTQPTLKGAHFGQNATLLEGSGCTIRVGDRLAAAPRDV</sequence>
<dbReference type="InterPro" id="IPR011037">
    <property type="entry name" value="Pyrv_Knase-like_insert_dom_sf"/>
</dbReference>
<accession>A0ABS9S0W7</accession>
<gene>
    <name evidence="2" type="ORF">MLE19_00235</name>
</gene>
<dbReference type="SUPFAM" id="SSF50800">
    <property type="entry name" value="PK beta-barrel domain-like"/>
    <property type="match status" value="1"/>
</dbReference>
<feature type="domain" description="MOSC" evidence="1">
    <location>
        <begin position="127"/>
        <end position="278"/>
    </location>
</feature>
<dbReference type="PANTHER" id="PTHR14237">
    <property type="entry name" value="MOLYBDOPTERIN COFACTOR SULFURASE MOSC"/>
    <property type="match status" value="1"/>
</dbReference>
<evidence type="ECO:0000313" key="2">
    <source>
        <dbReference type="EMBL" id="MCH4809752.1"/>
    </source>
</evidence>
<name>A0ABS9S0W7_9GAMM</name>
<evidence type="ECO:0000313" key="3">
    <source>
        <dbReference type="Proteomes" id="UP001320609"/>
    </source>
</evidence>
<dbReference type="SUPFAM" id="SSF141673">
    <property type="entry name" value="MOSC N-terminal domain-like"/>
    <property type="match status" value="1"/>
</dbReference>
<keyword evidence="3" id="KW-1185">Reference proteome</keyword>
<dbReference type="Proteomes" id="UP001320609">
    <property type="component" value="Unassembled WGS sequence"/>
</dbReference>
<protein>
    <submittedName>
        <fullName evidence="2">MOSC N-terminal beta barrel domain-containing protein</fullName>
    </submittedName>
</protein>
<dbReference type="EMBL" id="JAKVTW010000001">
    <property type="protein sequence ID" value="MCH4809752.1"/>
    <property type="molecule type" value="Genomic_DNA"/>
</dbReference>
<reference evidence="2 3" key="1">
    <citation type="submission" date="2022-03" db="EMBL/GenBank/DDBJ databases">
        <title>Genomic signatures underlying metal tolerance in selected Arctic bacterial isolates.</title>
        <authorList>
            <person name="Thomas F.A."/>
            <person name="Venkatachalam S."/>
            <person name="Krishnan K.P."/>
        </authorList>
    </citation>
    <scope>NUCLEOTIDE SEQUENCE [LARGE SCALE GENOMIC DNA]</scope>
    <source>
        <strain evidence="2 3">HM116</strain>
    </source>
</reference>
<dbReference type="Pfam" id="PF03473">
    <property type="entry name" value="MOSC"/>
    <property type="match status" value="1"/>
</dbReference>
<dbReference type="PANTHER" id="PTHR14237:SF19">
    <property type="entry name" value="MITOCHONDRIAL AMIDOXIME REDUCING COMPONENT 1"/>
    <property type="match status" value="1"/>
</dbReference>
<dbReference type="Pfam" id="PF03476">
    <property type="entry name" value="MOSC_N"/>
    <property type="match status" value="1"/>
</dbReference>
<dbReference type="InterPro" id="IPR005302">
    <property type="entry name" value="MoCF_Sase_C"/>
</dbReference>
<dbReference type="PROSITE" id="PS51340">
    <property type="entry name" value="MOSC"/>
    <property type="match status" value="1"/>
</dbReference>
<comment type="caution">
    <text evidence="2">The sequence shown here is derived from an EMBL/GenBank/DDBJ whole genome shotgun (WGS) entry which is preliminary data.</text>
</comment>
<dbReference type="InterPro" id="IPR005303">
    <property type="entry name" value="MOCOS_middle"/>
</dbReference>
<evidence type="ECO:0000259" key="1">
    <source>
        <dbReference type="PROSITE" id="PS51340"/>
    </source>
</evidence>
<organism evidence="2 3">
    <name type="scientific">Vreelandella neptunia</name>
    <dbReference type="NCBI Taxonomy" id="115551"/>
    <lineage>
        <taxon>Bacteria</taxon>
        <taxon>Pseudomonadati</taxon>
        <taxon>Pseudomonadota</taxon>
        <taxon>Gammaproteobacteria</taxon>
        <taxon>Oceanospirillales</taxon>
        <taxon>Halomonadaceae</taxon>
        <taxon>Vreelandella</taxon>
    </lineage>
</organism>